<dbReference type="Gene3D" id="6.10.140.1110">
    <property type="match status" value="1"/>
</dbReference>
<dbReference type="Proteomes" id="UP000234857">
    <property type="component" value="Unassembled WGS sequence"/>
</dbReference>
<dbReference type="EMBL" id="PKTG01000059">
    <property type="protein sequence ID" value="PLX18541.1"/>
    <property type="molecule type" value="Genomic_DNA"/>
</dbReference>
<evidence type="ECO:0008006" key="4">
    <source>
        <dbReference type="Google" id="ProtNLM"/>
    </source>
</evidence>
<reference evidence="2 3" key="1">
    <citation type="submission" date="2017-11" db="EMBL/GenBank/DDBJ databases">
        <title>Genome-resolved metagenomics identifies genetic mobility, metabolic interactions, and unexpected diversity in perchlorate-reducing communities.</title>
        <authorList>
            <person name="Barnum T.P."/>
            <person name="Figueroa I.A."/>
            <person name="Carlstrom C.I."/>
            <person name="Lucas L.N."/>
            <person name="Engelbrektson A.L."/>
            <person name="Coates J.D."/>
        </authorList>
    </citation>
    <scope>NUCLEOTIDE SEQUENCE [LARGE SCALE GENOMIC DNA]</scope>
    <source>
        <strain evidence="2">BM706</strain>
    </source>
</reference>
<organism evidence="2 3">
    <name type="scientific">Muiribacterium halophilum</name>
    <dbReference type="NCBI Taxonomy" id="2053465"/>
    <lineage>
        <taxon>Bacteria</taxon>
        <taxon>Candidatus Muiribacteriota</taxon>
        <taxon>Candidatus Muiribacteriia</taxon>
        <taxon>Candidatus Muiribacteriales</taxon>
        <taxon>Candidatus Muiribacteriaceae</taxon>
        <taxon>Candidatus Muiribacterium</taxon>
    </lineage>
</organism>
<dbReference type="InterPro" id="IPR021297">
    <property type="entry name" value="YlqD"/>
</dbReference>
<keyword evidence="1" id="KW-0175">Coiled coil</keyword>
<dbReference type="AlphaFoldDB" id="A0A2N5ZIT8"/>
<evidence type="ECO:0000313" key="2">
    <source>
        <dbReference type="EMBL" id="PLX18541.1"/>
    </source>
</evidence>
<protein>
    <recommendedName>
        <fullName evidence="4">16S rRNA processing protein RimM</fullName>
    </recommendedName>
</protein>
<sequence>MGINISRKISVKSIVTPELKEELGKQMEDAEVQVKQNITALNERLLQVNNEPLRAQIQNEIQKMNFQEKEIQRKKQEIESLEFGQEFLQGQLEAKTEIELGDNLFEKLTKAEIVVNNGEVIEFRNL</sequence>
<evidence type="ECO:0000313" key="3">
    <source>
        <dbReference type="Proteomes" id="UP000234857"/>
    </source>
</evidence>
<accession>A0A2N5ZIT8</accession>
<feature type="coiled-coil region" evidence="1">
    <location>
        <begin position="31"/>
        <end position="84"/>
    </location>
</feature>
<dbReference type="Pfam" id="PF11068">
    <property type="entry name" value="YlqD"/>
    <property type="match status" value="1"/>
</dbReference>
<comment type="caution">
    <text evidence="2">The sequence shown here is derived from an EMBL/GenBank/DDBJ whole genome shotgun (WGS) entry which is preliminary data.</text>
</comment>
<proteinExistence type="predicted"/>
<evidence type="ECO:0000256" key="1">
    <source>
        <dbReference type="SAM" id="Coils"/>
    </source>
</evidence>
<gene>
    <name evidence="2" type="ORF">C0601_04375</name>
</gene>
<name>A0A2N5ZIT8_MUIH1</name>